<gene>
    <name evidence="1" type="ORF">HPK16_09390</name>
</gene>
<dbReference type="RefSeq" id="WP_181676711.1">
    <property type="nucleotide sequence ID" value="NZ_JABJVM010000008.1"/>
</dbReference>
<protein>
    <submittedName>
        <fullName evidence="1">Uncharacterized protein</fullName>
    </submittedName>
</protein>
<dbReference type="AlphaFoldDB" id="A0A7W1T6T2"/>
<comment type="caution">
    <text evidence="1">The sequence shown here is derived from an EMBL/GenBank/DDBJ whole genome shotgun (WGS) entry which is preliminary data.</text>
</comment>
<organism evidence="1 2">
    <name type="scientific">Listeria rustica</name>
    <dbReference type="NCBI Taxonomy" id="2713503"/>
    <lineage>
        <taxon>Bacteria</taxon>
        <taxon>Bacillati</taxon>
        <taxon>Bacillota</taxon>
        <taxon>Bacilli</taxon>
        <taxon>Bacillales</taxon>
        <taxon>Listeriaceae</taxon>
        <taxon>Listeria</taxon>
    </lineage>
</organism>
<keyword evidence="2" id="KW-1185">Reference proteome</keyword>
<accession>A0A7W1T6T2</accession>
<dbReference type="Proteomes" id="UP000548787">
    <property type="component" value="Unassembled WGS sequence"/>
</dbReference>
<proteinExistence type="predicted"/>
<evidence type="ECO:0000313" key="2">
    <source>
        <dbReference type="Proteomes" id="UP000548787"/>
    </source>
</evidence>
<evidence type="ECO:0000313" key="1">
    <source>
        <dbReference type="EMBL" id="MBA3926557.1"/>
    </source>
</evidence>
<sequence>MNEETPNWKLSSIIKQGWRNQADSALRINEKGMFYNIEGLEIKAPLDIEAAFRKALNIEFALSEQQQVIFDYLVENEYNMDDVFTAVGEIGNDYYNCEGYTPIPAIVVAYGELEGDRIAQVICRFLDYQAKKDK</sequence>
<reference evidence="1 2" key="1">
    <citation type="submission" date="2020-05" db="EMBL/GenBank/DDBJ databases">
        <authorList>
            <person name="Carlin C.R."/>
        </authorList>
    </citation>
    <scope>NUCLEOTIDE SEQUENCE [LARGE SCALE GENOMIC DNA]</scope>
    <source>
        <strain evidence="1 2">FSL W9-0585</strain>
    </source>
</reference>
<name>A0A7W1T6T2_9LIST</name>
<reference evidence="1 2" key="2">
    <citation type="submission" date="2020-08" db="EMBL/GenBank/DDBJ databases">
        <title>Listeria ohnekaius sp. nov. and Listeria portnoyii sp. nov. isolated from non-agricultural and natural environments.</title>
        <authorList>
            <person name="Weller D."/>
            <person name="Belias A.M."/>
            <person name="Liao J."/>
            <person name="Guo S."/>
            <person name="Orsi R.H."/>
            <person name="Wiedmann M."/>
        </authorList>
    </citation>
    <scope>NUCLEOTIDE SEQUENCE [LARGE SCALE GENOMIC DNA]</scope>
    <source>
        <strain evidence="1 2">FSL W9-0585</strain>
    </source>
</reference>
<dbReference type="EMBL" id="JABJVM010000008">
    <property type="protein sequence ID" value="MBA3926557.1"/>
    <property type="molecule type" value="Genomic_DNA"/>
</dbReference>